<dbReference type="Pfam" id="PF02687">
    <property type="entry name" value="FtsX"/>
    <property type="match status" value="1"/>
</dbReference>
<evidence type="ECO:0000259" key="10">
    <source>
        <dbReference type="Pfam" id="PF12704"/>
    </source>
</evidence>
<dbReference type="InterPro" id="IPR025857">
    <property type="entry name" value="MacB_PCD"/>
</dbReference>
<dbReference type="STRING" id="357804.Ping_2201"/>
<evidence type="ECO:0000256" key="5">
    <source>
        <dbReference type="ARBA" id="ARBA00022692"/>
    </source>
</evidence>
<evidence type="ECO:0000256" key="4">
    <source>
        <dbReference type="ARBA" id="ARBA00022475"/>
    </source>
</evidence>
<comment type="similarity">
    <text evidence="2">Belongs to the ABC-4 integral membrane protein family. LolC/E subfamily.</text>
</comment>
<protein>
    <submittedName>
        <fullName evidence="11">Lipoprotein releasing system, transmembrane protein, LolC/E family protein</fullName>
    </submittedName>
</protein>
<dbReference type="NCBIfam" id="NF008357">
    <property type="entry name" value="PRK11146.1"/>
    <property type="match status" value="1"/>
</dbReference>
<keyword evidence="11" id="KW-0449">Lipoprotein</keyword>
<dbReference type="EMBL" id="CP000510">
    <property type="protein sequence ID" value="ABM03942.1"/>
    <property type="molecule type" value="Genomic_DNA"/>
</dbReference>
<dbReference type="AlphaFoldDB" id="A1SWS7"/>
<evidence type="ECO:0000313" key="11">
    <source>
        <dbReference type="EMBL" id="ABM03942.1"/>
    </source>
</evidence>
<evidence type="ECO:0000256" key="6">
    <source>
        <dbReference type="ARBA" id="ARBA00022989"/>
    </source>
</evidence>
<feature type="domain" description="ABC3 transporter permease C-terminal" evidence="9">
    <location>
        <begin position="272"/>
        <end position="405"/>
    </location>
</feature>
<dbReference type="InterPro" id="IPR011925">
    <property type="entry name" value="LolCE_TM"/>
</dbReference>
<evidence type="ECO:0000256" key="8">
    <source>
        <dbReference type="SAM" id="Phobius"/>
    </source>
</evidence>
<keyword evidence="3" id="KW-0813">Transport</keyword>
<evidence type="ECO:0000313" key="12">
    <source>
        <dbReference type="Proteomes" id="UP000000639"/>
    </source>
</evidence>
<evidence type="ECO:0000256" key="1">
    <source>
        <dbReference type="ARBA" id="ARBA00004651"/>
    </source>
</evidence>
<dbReference type="eggNOG" id="COG4591">
    <property type="taxonomic scope" value="Bacteria"/>
</dbReference>
<dbReference type="Pfam" id="PF12704">
    <property type="entry name" value="MacB_PCD"/>
    <property type="match status" value="1"/>
</dbReference>
<dbReference type="Proteomes" id="UP000000639">
    <property type="component" value="Chromosome"/>
</dbReference>
<dbReference type="PANTHER" id="PTHR30489:SF0">
    <property type="entry name" value="LIPOPROTEIN-RELEASING SYSTEM TRANSMEMBRANE PROTEIN LOLE"/>
    <property type="match status" value="1"/>
</dbReference>
<reference evidence="11 12" key="1">
    <citation type="submission" date="2007-01" db="EMBL/GenBank/DDBJ databases">
        <title>Complete sequence of Psychromonas ingrahamii 37.</title>
        <authorList>
            <consortium name="US DOE Joint Genome Institute"/>
            <person name="Copeland A."/>
            <person name="Lucas S."/>
            <person name="Lapidus A."/>
            <person name="Barry K."/>
            <person name="Detter J.C."/>
            <person name="Glavina del Rio T."/>
            <person name="Hammon N."/>
            <person name="Israni S."/>
            <person name="Dalin E."/>
            <person name="Tice H."/>
            <person name="Pitluck S."/>
            <person name="Thompson L.S."/>
            <person name="Brettin T."/>
            <person name="Bruce D."/>
            <person name="Han C."/>
            <person name="Tapia R."/>
            <person name="Schmutz J."/>
            <person name="Larimer F."/>
            <person name="Land M."/>
            <person name="Hauser L."/>
            <person name="Kyrpides N."/>
            <person name="Ivanova N."/>
            <person name="Staley J."/>
            <person name="Richardson P."/>
        </authorList>
    </citation>
    <scope>NUCLEOTIDE SEQUENCE [LARGE SCALE GENOMIC DNA]</scope>
    <source>
        <strain evidence="11 12">37</strain>
    </source>
</reference>
<dbReference type="GO" id="GO:0042953">
    <property type="term" value="P:lipoprotein transport"/>
    <property type="evidence" value="ECO:0007669"/>
    <property type="project" value="InterPro"/>
</dbReference>
<proteinExistence type="inferred from homology"/>
<dbReference type="RefSeq" id="WP_011770502.1">
    <property type="nucleotide sequence ID" value="NC_008709.1"/>
</dbReference>
<keyword evidence="6 8" id="KW-1133">Transmembrane helix</keyword>
<evidence type="ECO:0000256" key="7">
    <source>
        <dbReference type="ARBA" id="ARBA00023136"/>
    </source>
</evidence>
<evidence type="ECO:0000256" key="3">
    <source>
        <dbReference type="ARBA" id="ARBA00022448"/>
    </source>
</evidence>
<dbReference type="GO" id="GO:0044874">
    <property type="term" value="P:lipoprotein localization to outer membrane"/>
    <property type="evidence" value="ECO:0007669"/>
    <property type="project" value="TreeGrafter"/>
</dbReference>
<feature type="transmembrane region" description="Helical" evidence="8">
    <location>
        <begin position="269"/>
        <end position="290"/>
    </location>
</feature>
<feature type="domain" description="MacB-like periplasmic core" evidence="10">
    <location>
        <begin position="27"/>
        <end position="238"/>
    </location>
</feature>
<gene>
    <name evidence="11" type="ordered locus">Ping_2201</name>
</gene>
<keyword evidence="7 8" id="KW-0472">Membrane</keyword>
<dbReference type="InterPro" id="IPR051447">
    <property type="entry name" value="Lipoprotein-release_system"/>
</dbReference>
<dbReference type="OrthoDB" id="9808461at2"/>
<feature type="transmembrane region" description="Helical" evidence="8">
    <location>
        <begin position="378"/>
        <end position="398"/>
    </location>
</feature>
<evidence type="ECO:0000259" key="9">
    <source>
        <dbReference type="Pfam" id="PF02687"/>
    </source>
</evidence>
<dbReference type="GO" id="GO:0098797">
    <property type="term" value="C:plasma membrane protein complex"/>
    <property type="evidence" value="ECO:0007669"/>
    <property type="project" value="TreeGrafter"/>
</dbReference>
<keyword evidence="5 8" id="KW-0812">Transmembrane</keyword>
<dbReference type="InterPro" id="IPR003838">
    <property type="entry name" value="ABC3_permease_C"/>
</dbReference>
<dbReference type="HOGENOM" id="CLU_000604_8_1_6"/>
<dbReference type="PANTHER" id="PTHR30489">
    <property type="entry name" value="LIPOPROTEIN-RELEASING SYSTEM TRANSMEMBRANE PROTEIN LOLE"/>
    <property type="match status" value="1"/>
</dbReference>
<feature type="transmembrane region" description="Helical" evidence="8">
    <location>
        <begin position="311"/>
        <end position="341"/>
    </location>
</feature>
<keyword evidence="12" id="KW-1185">Reference proteome</keyword>
<dbReference type="NCBIfam" id="TIGR02212">
    <property type="entry name" value="lolCE"/>
    <property type="match status" value="1"/>
</dbReference>
<keyword evidence="4" id="KW-1003">Cell membrane</keyword>
<organism evidence="11 12">
    <name type="scientific">Psychromonas ingrahamii (strain DSM 17664 / CCUG 51855 / 37)</name>
    <dbReference type="NCBI Taxonomy" id="357804"/>
    <lineage>
        <taxon>Bacteria</taxon>
        <taxon>Pseudomonadati</taxon>
        <taxon>Pseudomonadota</taxon>
        <taxon>Gammaproteobacteria</taxon>
        <taxon>Alteromonadales</taxon>
        <taxon>Psychromonadaceae</taxon>
        <taxon>Psychromonas</taxon>
    </lineage>
</organism>
<evidence type="ECO:0000256" key="2">
    <source>
        <dbReference type="ARBA" id="ARBA00005236"/>
    </source>
</evidence>
<sequence length="413" mass="45198">MFRPLLIFIGLRYSKAKHKNKFVSFISMASILGIALGVTALIVGLSAMNGFEKALRDQMLAVIPHAELETVNGSFENLDSSLKQVRHHPGVIAASPYIMLNGLLQKDDQIKALQIRAIAPKSERDVTAVEHYIKGGGWELLKTGQRSIVLGKSVALKLAMKIGDSLTLILPQEGGQQLKSPRKIKLTLVGLFEMGGQLDNALGFMHIDDAKQILGLDSANGIAFKVADILDAQTLARDVGYSLNDYLYIKSWITSQGYLYQDIQMVKSLMYVILLLVIAVACFNIVSTLVMAVNEKRGDIAILKTMGASKWLLRGIFIVQGAFNGLVGCLLGAAIGIFIALNLTDIVKFIETVIGHKFLSGDVYFIDFLPSHLIYEQVIVVTVAAFFMSVLSTLYPAWRASKIQPALELGFAH</sequence>
<name>A1SWS7_PSYIN</name>
<accession>A1SWS7</accession>
<comment type="subcellular location">
    <subcellularLocation>
        <location evidence="1">Cell membrane</location>
        <topology evidence="1">Multi-pass membrane protein</topology>
    </subcellularLocation>
</comment>
<feature type="transmembrane region" description="Helical" evidence="8">
    <location>
        <begin position="22"/>
        <end position="48"/>
    </location>
</feature>
<dbReference type="KEGG" id="pin:Ping_2201"/>